<dbReference type="GO" id="GO:0034399">
    <property type="term" value="C:nuclear periphery"/>
    <property type="evidence" value="ECO:0007669"/>
    <property type="project" value="EnsemblFungi"/>
</dbReference>
<evidence type="ECO:0000256" key="10">
    <source>
        <dbReference type="SAM" id="MobiDB-lite"/>
    </source>
</evidence>
<dbReference type="PROSITE" id="PS50166">
    <property type="entry name" value="IMPORTIN_B_NT"/>
    <property type="match status" value="1"/>
</dbReference>
<evidence type="ECO:0000256" key="5">
    <source>
        <dbReference type="ARBA" id="ARBA00022490"/>
    </source>
</evidence>
<dbReference type="Pfam" id="PF03810">
    <property type="entry name" value="IBN_N"/>
    <property type="match status" value="1"/>
</dbReference>
<keyword evidence="4" id="KW-0813">Transport</keyword>
<evidence type="ECO:0000256" key="3">
    <source>
        <dbReference type="ARBA" id="ARBA00010907"/>
    </source>
</evidence>
<evidence type="ECO:0000259" key="11">
    <source>
        <dbReference type="PROSITE" id="PS50166"/>
    </source>
</evidence>
<evidence type="ECO:0000313" key="12">
    <source>
        <dbReference type="EMBL" id="KKF92752.1"/>
    </source>
</evidence>
<proteinExistence type="inferred from homology"/>
<evidence type="ECO:0000256" key="4">
    <source>
        <dbReference type="ARBA" id="ARBA00022448"/>
    </source>
</evidence>
<dbReference type="InterPro" id="IPR000225">
    <property type="entry name" value="Armadillo"/>
</dbReference>
<evidence type="ECO:0000256" key="9">
    <source>
        <dbReference type="PROSITE-ProRule" id="PRU00259"/>
    </source>
</evidence>
<dbReference type="AlphaFoldDB" id="A0A0F8CPS8"/>
<evidence type="ECO:0000256" key="2">
    <source>
        <dbReference type="ARBA" id="ARBA00004496"/>
    </source>
</evidence>
<keyword evidence="5" id="KW-0963">Cytoplasm</keyword>
<keyword evidence="13" id="KW-1185">Reference proteome</keyword>
<dbReference type="FunFam" id="1.25.10.10:FF:000313">
    <property type="entry name" value="Importin beta-2 subunit, putative"/>
    <property type="match status" value="1"/>
</dbReference>
<comment type="similarity">
    <text evidence="3">Belongs to the importin beta family. Importin beta-1 subfamily.</text>
</comment>
<sequence>MSSWEPNPESLGQLAQYLKNSLSGFNRELQSQAEKMLKNAMTSPDFNNYLAFIFSSPETPPGTNLSAEEFFTVRSAAAIMIKNNIRTSHATIPESSLSFIKVSVQMGLQDKNTLIRNYAGNIATEYVRRMGLFSWPELIPMLLGISLNEGGTTQFSNEAQEGAMSALAKICEDNTKALEREHGGERPVNVLLPKLIQATKSPLTKVRVGALTAINEFVPRKTQAMLNCIDELLSQLFALSSDQSVDVRRQVCHAFVLLIDARPDKLHPHISGLVEYIISQQQSDDEELACEAAEFWLAIGEHDHLWQALTPYIDKIIPVLLECMVYSPEDIAILGGGDDDEEEEDREEDIKPVFAKKSQARNMTEGGEGAAATHAYEKLASMDAGNDDLEDGEIEDDEFGGDDDPEERWTLRKGSAAALDVFARDFRDPVFSCILPYLTTNLKHEEWPHREAAVLALGAIAEGCIDVVTPHLPELVTYLLSLLNDTEPVVRQITCWTLSRFSGWACNASDPNSCSEYFLLLMEGLMGRMLDRNKRVQEAGASAFANLEEKAGRKLEPYCEPIIQQLIRCFGKYKNRNMTILYDCVQTLAESVGPHLAQPHLVNQLMPTLITRYQLIPDDSRELFPLLQCLSYVAMALGDAFANYSQHIFGRCVNIIHTNLEQNANSNTDADAIKPEKDFLITSLDLLSAIIQAIEGNKAAELVAQDERHFFELLTMCMEDSADEVRQSAYALLGDAAKFIFPQLSKYMGSIMPILIRQLDLDNIVDEDIDNGFNVINNACWSVGEIALQLGGPDMMVFMKTLVPALVEIITNPRIPPNVAENACVALGRLGIKNSDSLAPSLSVFAEDFLATMEGVVAADERASAFTGFSLIVLKNPKAMESTLLDFFSVIARYQDLQLQSPVKQEVHDSFASVINVYQQMIPQFNEFLSQLKPNERQNLRTGYGV</sequence>
<dbReference type="PROSITE" id="PS50176">
    <property type="entry name" value="ARM_REPEAT"/>
    <property type="match status" value="1"/>
</dbReference>
<dbReference type="OrthoDB" id="951172at2759"/>
<keyword evidence="7" id="KW-0653">Protein transport</keyword>
<evidence type="ECO:0000256" key="1">
    <source>
        <dbReference type="ARBA" id="ARBA00004259"/>
    </source>
</evidence>
<gene>
    <name evidence="12" type="primary">kap104</name>
    <name evidence="12" type="ORF">CFO_g4891</name>
</gene>
<keyword evidence="6" id="KW-0677">Repeat</keyword>
<dbReference type="FunFam" id="1.25.10.10:FF:000219">
    <property type="entry name" value="Importin subunit beta-2"/>
    <property type="match status" value="1"/>
</dbReference>
<evidence type="ECO:0000256" key="6">
    <source>
        <dbReference type="ARBA" id="ARBA00022737"/>
    </source>
</evidence>
<dbReference type="InterPro" id="IPR016024">
    <property type="entry name" value="ARM-type_fold"/>
</dbReference>
<evidence type="ECO:0000313" key="13">
    <source>
        <dbReference type="Proteomes" id="UP000034841"/>
    </source>
</evidence>
<dbReference type="InterPro" id="IPR040122">
    <property type="entry name" value="Importin_beta"/>
</dbReference>
<dbReference type="InterPro" id="IPR058584">
    <property type="entry name" value="IMB1_TNPO1-like_TPR"/>
</dbReference>
<dbReference type="GO" id="GO:0005635">
    <property type="term" value="C:nuclear envelope"/>
    <property type="evidence" value="ECO:0007669"/>
    <property type="project" value="UniProtKB-SubCell"/>
</dbReference>
<dbReference type="Pfam" id="PF13513">
    <property type="entry name" value="HEAT_EZ"/>
    <property type="match status" value="1"/>
</dbReference>
<dbReference type="GO" id="GO:0031267">
    <property type="term" value="F:small GTPase binding"/>
    <property type="evidence" value="ECO:0007669"/>
    <property type="project" value="InterPro"/>
</dbReference>
<comment type="subcellular location">
    <subcellularLocation>
        <location evidence="2">Cytoplasm</location>
    </subcellularLocation>
    <subcellularLocation>
        <location evidence="1">Nucleus envelope</location>
    </subcellularLocation>
</comment>
<dbReference type="Proteomes" id="UP000034841">
    <property type="component" value="Unassembled WGS sequence"/>
</dbReference>
<accession>A0A0F8CPS8</accession>
<protein>
    <submittedName>
        <fullName evidence="12">Importin subunit beta-2</fullName>
    </submittedName>
</protein>
<organism evidence="12 13">
    <name type="scientific">Ceratocystis fimbriata f. sp. platani</name>
    <dbReference type="NCBI Taxonomy" id="88771"/>
    <lineage>
        <taxon>Eukaryota</taxon>
        <taxon>Fungi</taxon>
        <taxon>Dikarya</taxon>
        <taxon>Ascomycota</taxon>
        <taxon>Pezizomycotina</taxon>
        <taxon>Sordariomycetes</taxon>
        <taxon>Hypocreomycetidae</taxon>
        <taxon>Microascales</taxon>
        <taxon>Ceratocystidaceae</taxon>
        <taxon>Ceratocystis</taxon>
    </lineage>
</organism>
<dbReference type="EMBL" id="LBBL01000332">
    <property type="protein sequence ID" value="KKF92752.1"/>
    <property type="molecule type" value="Genomic_DNA"/>
</dbReference>
<feature type="repeat" description="ARM" evidence="9">
    <location>
        <begin position="801"/>
        <end position="830"/>
    </location>
</feature>
<dbReference type="Gene3D" id="1.25.10.10">
    <property type="entry name" value="Leucine-rich Repeat Variant"/>
    <property type="match status" value="2"/>
</dbReference>
<dbReference type="Pfam" id="PF25574">
    <property type="entry name" value="TPR_IMB1"/>
    <property type="match status" value="1"/>
</dbReference>
<dbReference type="PANTHER" id="PTHR10527">
    <property type="entry name" value="IMPORTIN BETA"/>
    <property type="match status" value="1"/>
</dbReference>
<dbReference type="GO" id="GO:0005737">
    <property type="term" value="C:cytoplasm"/>
    <property type="evidence" value="ECO:0007669"/>
    <property type="project" value="UniProtKB-SubCell"/>
</dbReference>
<name>A0A0F8CPS8_CERFI</name>
<feature type="domain" description="Importin N-terminal" evidence="11">
    <location>
        <begin position="33"/>
        <end position="101"/>
    </location>
</feature>
<keyword evidence="8" id="KW-0539">Nucleus</keyword>
<evidence type="ECO:0000256" key="7">
    <source>
        <dbReference type="ARBA" id="ARBA00022927"/>
    </source>
</evidence>
<dbReference type="InterPro" id="IPR011989">
    <property type="entry name" value="ARM-like"/>
</dbReference>
<dbReference type="InterPro" id="IPR001494">
    <property type="entry name" value="Importin-beta_N"/>
</dbReference>
<reference evidence="12 13" key="1">
    <citation type="submission" date="2015-04" db="EMBL/GenBank/DDBJ databases">
        <title>Genome sequence of Ceratocystis platani, a major pathogen of plane trees.</title>
        <authorList>
            <person name="Belbahri L."/>
        </authorList>
    </citation>
    <scope>NUCLEOTIDE SEQUENCE [LARGE SCALE GENOMIC DNA]</scope>
    <source>
        <strain evidence="12 13">CFO</strain>
    </source>
</reference>
<dbReference type="GO" id="GO:0006606">
    <property type="term" value="P:protein import into nucleus"/>
    <property type="evidence" value="ECO:0007669"/>
    <property type="project" value="InterPro"/>
</dbReference>
<dbReference type="SUPFAM" id="SSF48371">
    <property type="entry name" value="ARM repeat"/>
    <property type="match status" value="1"/>
</dbReference>
<evidence type="ECO:0000256" key="8">
    <source>
        <dbReference type="ARBA" id="ARBA00023242"/>
    </source>
</evidence>
<comment type="caution">
    <text evidence="12">The sequence shown here is derived from an EMBL/GenBank/DDBJ whole genome shotgun (WGS) entry which is preliminary data.</text>
</comment>
<feature type="region of interest" description="Disordered" evidence="10">
    <location>
        <begin position="385"/>
        <end position="406"/>
    </location>
</feature>